<feature type="compositionally biased region" description="Low complexity" evidence="1">
    <location>
        <begin position="55"/>
        <end position="83"/>
    </location>
</feature>
<feature type="region of interest" description="Disordered" evidence="1">
    <location>
        <begin position="22"/>
        <end position="83"/>
    </location>
</feature>
<dbReference type="PROSITE" id="PS51257">
    <property type="entry name" value="PROKAR_LIPOPROTEIN"/>
    <property type="match status" value="1"/>
</dbReference>
<feature type="signal peptide" evidence="2">
    <location>
        <begin position="1"/>
        <end position="19"/>
    </location>
</feature>
<accession>A0ABT5E9A1</accession>
<feature type="compositionally biased region" description="Low complexity" evidence="1">
    <location>
        <begin position="25"/>
        <end position="47"/>
    </location>
</feature>
<dbReference type="RefSeq" id="WP_272090968.1">
    <property type="nucleotide sequence ID" value="NZ_JAQNDL010000003.1"/>
</dbReference>
<evidence type="ECO:0000313" key="3">
    <source>
        <dbReference type="EMBL" id="MDC0722438.1"/>
    </source>
</evidence>
<name>A0ABT5E9A1_9BACT</name>
<evidence type="ECO:0000313" key="4">
    <source>
        <dbReference type="Proteomes" id="UP001221686"/>
    </source>
</evidence>
<dbReference type="SUPFAM" id="SSF50998">
    <property type="entry name" value="Quinoprotein alcohol dehydrogenase-like"/>
    <property type="match status" value="1"/>
</dbReference>
<evidence type="ECO:0000256" key="1">
    <source>
        <dbReference type="SAM" id="MobiDB-lite"/>
    </source>
</evidence>
<protein>
    <submittedName>
        <fullName evidence="3">Uncharacterized protein</fullName>
    </submittedName>
</protein>
<dbReference type="PANTHER" id="PTHR35580">
    <property type="entry name" value="CELL SURFACE GLYCOPROTEIN (S-LAYER PROTEIN)-LIKE PROTEIN"/>
    <property type="match status" value="1"/>
</dbReference>
<feature type="chain" id="PRO_5045840363" evidence="2">
    <location>
        <begin position="20"/>
        <end position="514"/>
    </location>
</feature>
<evidence type="ECO:0000256" key="2">
    <source>
        <dbReference type="SAM" id="SignalP"/>
    </source>
</evidence>
<keyword evidence="4" id="KW-1185">Reference proteome</keyword>
<sequence>MNSLARPCTSALALALVSACPGDPATTSDSATSSSSSDATTDATTDANTVTGPATTSGDATATEPTTTEPTSASTTSDTTTSGPEEAALWLVPLVSPGGAAAHSVAIAGDGAVIVGGVFAGTLELGDTSLVSAGGLDLFVARWTAGGQLVWARRFGGPDDEHEASVSVGSDGRVLLVGEFRSALELPGLDPLVSLGLSDILVLQLAADGAPEWSRGFGGLGVELEPRAVFDDAGDIVLSAAFESLIDLGGGPLAAADARDLLLAKFDATGAHLWSKSFGNLADASAHDLAVGPAGDIAVAGWFANSIDLGGGPFADGGAYLAVFAGDTGEHRWSQQLASGNSAGCGVRFAGDGGVALSGWFQGAIDFGSGPALATDEHADHFAARWSADGDLTWAGTHGGPNVDTGCGLAPGPDGGWILGGTFNQQIEFGGELLTKKTAPCAFLASLDDGGDHRWSLPLCAAAGGSVDRLATYPEGHVVLLGSFAGPVELFGQSVDAPHPYGLVAHVPAHLLGR</sequence>
<dbReference type="EMBL" id="JAQNDL010000003">
    <property type="protein sequence ID" value="MDC0722438.1"/>
    <property type="molecule type" value="Genomic_DNA"/>
</dbReference>
<dbReference type="PANTHER" id="PTHR35580:SF1">
    <property type="entry name" value="PHYTASE-LIKE DOMAIN-CONTAINING PROTEIN"/>
    <property type="match status" value="1"/>
</dbReference>
<keyword evidence="2" id="KW-0732">Signal</keyword>
<dbReference type="InterPro" id="IPR052918">
    <property type="entry name" value="Motility_Chemotaxis_Reg"/>
</dbReference>
<gene>
    <name evidence="3" type="ORF">POL25_36450</name>
</gene>
<organism evidence="3 4">
    <name type="scientific">Nannocystis bainbridge</name>
    <dbReference type="NCBI Taxonomy" id="2995303"/>
    <lineage>
        <taxon>Bacteria</taxon>
        <taxon>Pseudomonadati</taxon>
        <taxon>Myxococcota</taxon>
        <taxon>Polyangia</taxon>
        <taxon>Nannocystales</taxon>
        <taxon>Nannocystaceae</taxon>
        <taxon>Nannocystis</taxon>
    </lineage>
</organism>
<proteinExistence type="predicted"/>
<dbReference type="Proteomes" id="UP001221686">
    <property type="component" value="Unassembled WGS sequence"/>
</dbReference>
<reference evidence="3 4" key="1">
    <citation type="submission" date="2022-11" db="EMBL/GenBank/DDBJ databases">
        <title>Minimal conservation of predation-associated metabolite biosynthetic gene clusters underscores biosynthetic potential of Myxococcota including descriptions for ten novel species: Archangium lansinium sp. nov., Myxococcus landrumus sp. nov., Nannocystis bai.</title>
        <authorList>
            <person name="Ahearne A."/>
            <person name="Stevens C."/>
            <person name="Dowd S."/>
        </authorList>
    </citation>
    <scope>NUCLEOTIDE SEQUENCE [LARGE SCALE GENOMIC DNA]</scope>
    <source>
        <strain evidence="3 4">BB15-2</strain>
    </source>
</reference>
<dbReference type="InterPro" id="IPR011047">
    <property type="entry name" value="Quinoprotein_ADH-like_sf"/>
</dbReference>
<comment type="caution">
    <text evidence="3">The sequence shown here is derived from an EMBL/GenBank/DDBJ whole genome shotgun (WGS) entry which is preliminary data.</text>
</comment>
<dbReference type="Gene3D" id="2.80.10.50">
    <property type="match status" value="1"/>
</dbReference>